<proteinExistence type="predicted"/>
<dbReference type="PANTHER" id="PTHR13142:SF1">
    <property type="entry name" value="INNER CENTROMERE PROTEIN"/>
    <property type="match status" value="1"/>
</dbReference>
<feature type="non-terminal residue" evidence="5">
    <location>
        <position position="1"/>
    </location>
</feature>
<dbReference type="OrthoDB" id="6237543at2759"/>
<keyword evidence="2" id="KW-0963">Cytoplasm</keyword>
<reference evidence="5 6" key="1">
    <citation type="submission" date="2013-11" db="EMBL/GenBank/DDBJ databases">
        <title>Opisthorchis viverrini - life in the bile duct.</title>
        <authorList>
            <person name="Young N.D."/>
            <person name="Nagarajan N."/>
            <person name="Lin S.J."/>
            <person name="Korhonen P.K."/>
            <person name="Jex A.R."/>
            <person name="Hall R.S."/>
            <person name="Safavi-Hemami H."/>
            <person name="Kaewkong W."/>
            <person name="Bertrand D."/>
            <person name="Gao S."/>
            <person name="Seet Q."/>
            <person name="Wongkham S."/>
            <person name="Teh B.T."/>
            <person name="Wongkham C."/>
            <person name="Intapan P.M."/>
            <person name="Maleewong W."/>
            <person name="Yang X."/>
            <person name="Hu M."/>
            <person name="Wang Z."/>
            <person name="Hofmann A."/>
            <person name="Sternberg P.W."/>
            <person name="Tan P."/>
            <person name="Wang J."/>
            <person name="Gasser R.B."/>
        </authorList>
    </citation>
    <scope>NUCLEOTIDE SEQUENCE [LARGE SCALE GENOMIC DNA]</scope>
</reference>
<protein>
    <submittedName>
        <fullName evidence="5">Uncharacterized protein</fullName>
    </submittedName>
</protein>
<dbReference type="EMBL" id="KL596706">
    <property type="protein sequence ID" value="KER28134.1"/>
    <property type="molecule type" value="Genomic_DNA"/>
</dbReference>
<evidence type="ECO:0000313" key="5">
    <source>
        <dbReference type="EMBL" id="KER28134.1"/>
    </source>
</evidence>
<keyword evidence="3" id="KW-0175">Coiled coil</keyword>
<feature type="compositionally biased region" description="Polar residues" evidence="4">
    <location>
        <begin position="297"/>
        <end position="312"/>
    </location>
</feature>
<gene>
    <name evidence="5" type="ORF">T265_13646</name>
</gene>
<dbReference type="RefSeq" id="XP_009168131.1">
    <property type="nucleotide sequence ID" value="XM_009169867.1"/>
</dbReference>
<dbReference type="KEGG" id="ovi:T265_13646"/>
<dbReference type="GeneID" id="20327813"/>
<dbReference type="GO" id="GO:0005737">
    <property type="term" value="C:cytoplasm"/>
    <property type="evidence" value="ECO:0007669"/>
    <property type="project" value="UniProtKB-SubCell"/>
</dbReference>
<dbReference type="CTD" id="20327813"/>
<feature type="region of interest" description="Disordered" evidence="4">
    <location>
        <begin position="273"/>
        <end position="325"/>
    </location>
</feature>
<feature type="compositionally biased region" description="Basic and acidic residues" evidence="4">
    <location>
        <begin position="53"/>
        <end position="65"/>
    </location>
</feature>
<evidence type="ECO:0000256" key="1">
    <source>
        <dbReference type="ARBA" id="ARBA00004496"/>
    </source>
</evidence>
<dbReference type="AlphaFoldDB" id="A0A075AFW4"/>
<evidence type="ECO:0000256" key="4">
    <source>
        <dbReference type="SAM" id="MobiDB-lite"/>
    </source>
</evidence>
<organism evidence="5 6">
    <name type="scientific">Opisthorchis viverrini</name>
    <name type="common">Southeast Asian liver fluke</name>
    <dbReference type="NCBI Taxonomy" id="6198"/>
    <lineage>
        <taxon>Eukaryota</taxon>
        <taxon>Metazoa</taxon>
        <taxon>Spiralia</taxon>
        <taxon>Lophotrochozoa</taxon>
        <taxon>Platyhelminthes</taxon>
        <taxon>Trematoda</taxon>
        <taxon>Digenea</taxon>
        <taxon>Opisthorchiida</taxon>
        <taxon>Opisthorchiata</taxon>
        <taxon>Opisthorchiidae</taxon>
        <taxon>Opisthorchis</taxon>
    </lineage>
</organism>
<dbReference type="PANTHER" id="PTHR13142">
    <property type="entry name" value="INNER CENTROMERE PROTEIN"/>
    <property type="match status" value="1"/>
</dbReference>
<feature type="region of interest" description="Disordered" evidence="4">
    <location>
        <begin position="23"/>
        <end position="95"/>
    </location>
</feature>
<name>A0A075AFW4_OPIVI</name>
<feature type="region of interest" description="Disordered" evidence="4">
    <location>
        <begin position="115"/>
        <end position="206"/>
    </location>
</feature>
<feature type="coiled-coil region" evidence="3">
    <location>
        <begin position="349"/>
        <end position="412"/>
    </location>
</feature>
<comment type="subcellular location">
    <subcellularLocation>
        <location evidence="1">Cytoplasm</location>
    </subcellularLocation>
</comment>
<evidence type="ECO:0000256" key="2">
    <source>
        <dbReference type="ARBA" id="ARBA00022490"/>
    </source>
</evidence>
<dbReference type="Proteomes" id="UP000054324">
    <property type="component" value="Unassembled WGS sequence"/>
</dbReference>
<feature type="compositionally biased region" description="Polar residues" evidence="4">
    <location>
        <begin position="141"/>
        <end position="150"/>
    </location>
</feature>
<accession>A0A075AFW4</accession>
<keyword evidence="6" id="KW-1185">Reference proteome</keyword>
<dbReference type="STRING" id="6198.A0A075AFW4"/>
<evidence type="ECO:0000313" key="6">
    <source>
        <dbReference type="Proteomes" id="UP000054324"/>
    </source>
</evidence>
<evidence type="ECO:0000256" key="3">
    <source>
        <dbReference type="SAM" id="Coils"/>
    </source>
</evidence>
<feature type="compositionally biased region" description="Low complexity" evidence="4">
    <location>
        <begin position="277"/>
        <end position="292"/>
    </location>
</feature>
<sequence length="714" mass="77818">TPDGCDIAFEETVGVALEERCPPTGNEKVEVTTEQEQFAPPSAKKLKLSLHSKKCENSPHNRRLEAIASTPKSVQDSAGVPKPTRGRGKKLGCANETPANSVLAAQVAVFAPKEPDDQDLLTVQSSETTVPPVPEVLAKETPSNSTSQIPGSPPHSPQQPASVTYLVPDSSSKKSPIPPLSLATATLSRPEVAEPVTEKEVPTSTSLLPQEEEHLVPLVSDVAASKPATAISHRGCALETANQKPKQTSLGNYHSVAAKARLFASSERLGGASRLNTVGLGSSSKSVGTSGKPAAQRISQQLSESQNGNSSILGRANERSRSIQATKEQQLYEKRLIYESRIKLDEARMRAFQEAKAREREAQKRANEQHRLAVKLKAQQMADLQRMVNESKKQLSEERIKAELEKQKTLLEILDPFVLDSVTNLSLRVSTTPVPPNPYKHSFPAPPVQVESVKRKHLAPIVEQENAAVQSQPVRPIKINPNTTEHTPAAPNVLRPIQLQKTGPSSALQTTTAVKRAYPTPIQPAPVTKAPLPNTASKAQPTRVAVVSVPKVPPTQPTVSATVKPTALESSRLPNSPLKISVRTLSFLSGVISGYPETPGSAEREQPKRSLTLLLIPFLFWFFTWNSATFNMSLLNSDSEDEDKPYIKAPSWSRKDNLKQLPSFNAVVAGELRFPSKFIPAAQIQFDLDSMFAGYDYRRRHRTSSRFWNTPVAL</sequence>